<dbReference type="Pfam" id="PF03330">
    <property type="entry name" value="DPBB_1"/>
    <property type="match status" value="1"/>
</dbReference>
<dbReference type="PANTHER" id="PTHR31836">
    <property type="match status" value="1"/>
</dbReference>
<dbReference type="SUPFAM" id="SSF50685">
    <property type="entry name" value="Barwin-like endoglucanases"/>
    <property type="match status" value="1"/>
</dbReference>
<evidence type="ECO:0000259" key="3">
    <source>
        <dbReference type="Pfam" id="PF03330"/>
    </source>
</evidence>
<keyword evidence="1" id="KW-0732">Signal</keyword>
<gene>
    <name evidence="4" type="ORF">OGAPHI_002587</name>
</gene>
<dbReference type="CDD" id="cd22191">
    <property type="entry name" value="DPBB_RlpA_EXP_N-like"/>
    <property type="match status" value="1"/>
</dbReference>
<evidence type="ECO:0000313" key="5">
    <source>
        <dbReference type="Proteomes" id="UP000769157"/>
    </source>
</evidence>
<feature type="region of interest" description="Disordered" evidence="2">
    <location>
        <begin position="629"/>
        <end position="739"/>
    </location>
</feature>
<evidence type="ECO:0000256" key="1">
    <source>
        <dbReference type="ARBA" id="ARBA00022729"/>
    </source>
</evidence>
<proteinExistence type="predicted"/>
<dbReference type="Gene3D" id="2.40.40.10">
    <property type="entry name" value="RlpA-like domain"/>
    <property type="match status" value="1"/>
</dbReference>
<evidence type="ECO:0000313" key="4">
    <source>
        <dbReference type="EMBL" id="KAH3668832.1"/>
    </source>
</evidence>
<dbReference type="EMBL" id="JAEUBE010000158">
    <property type="protein sequence ID" value="KAH3668832.1"/>
    <property type="molecule type" value="Genomic_DNA"/>
</dbReference>
<dbReference type="InterPro" id="IPR009009">
    <property type="entry name" value="RlpA-like_DPBB"/>
</dbReference>
<dbReference type="RefSeq" id="XP_046063246.1">
    <property type="nucleotide sequence ID" value="XM_046203472.1"/>
</dbReference>
<protein>
    <recommendedName>
        <fullName evidence="3">RlpA-like protein double-psi beta-barrel domain-containing protein</fullName>
    </recommendedName>
</protein>
<accession>A0A9P8PCM2</accession>
<sequence length="833" mass="93501">MRAFSMSPTKTSYAEPTRQRSVAEKTRFIVNSQKKTDSSFQYLLDNVKTSTNGVLKKNFSAGSKGRYEALIESGILEKNVAAVTLRYGDNSVTTEFCTLFFSVLKSYELYQDTSEQYCQQITKSLEVFVSGLHGAPESKLLKCSIQLVVSVLQTYINFPQLAEEWFKIRGDKSLREISALYRKRFPTFDFVHKYVNSTVSPPSNDAFTLQYRDILLSSLMKIIDGIQPVREYFLESKLCETLLKYPLSLREQENENRLKRDPVKNKITTEQFNQTVEFQIYTACLVYYIDIMDLSRHEDTVNQFLMVLSDFFENLLVYFNINKNSTIVSIFFEGFKTVAAHSELNYTLIKSFAENPLFTSLLWSGLLCFKETELTASIERAASRITHKYTLDFIKFIYTSNTSALDGLVHTKAPDFGSKETQWYLVNVSQLYSIEKDTQLIATKMKQCFDDVVHSQPTKREKCLNENSVFYQLLIVRLNTFFLYDATENKQFLAFLIHLVVVLGGTPLENEASPLILALKNLYLTSQLVSTNKKKLLSIDPENLYFPYQDIPTLSTLPDLKHWLYDQKINSLKMNNVAKMFPQNRLLLKRFALDLNLDGRASQVLEYIGDKFHTAVDISDVDWITSANNGSPDVATTAADDEYYPTTTADDYYPTNTADDCSSDDDVESYPTTTGEKEATSTTSNTSSDATSSVAEVTTTSAPAATSTASSTTSTEETTSSSTTSSTSSATGTNTGRGTFYEVGADNCGTSSTDSDLVCAIAHSLYETEIGSDDISSYCGRSITAHYNGNSVTVRVVDSCESCGDNDLDFSPTAFQKLADPDLGEIQITWSWD</sequence>
<dbReference type="PANTHER" id="PTHR31836:SF28">
    <property type="entry name" value="SRCR DOMAIN-CONTAINING PROTEIN-RELATED"/>
    <property type="match status" value="1"/>
</dbReference>
<organism evidence="4 5">
    <name type="scientific">Ogataea philodendri</name>
    <dbReference type="NCBI Taxonomy" id="1378263"/>
    <lineage>
        <taxon>Eukaryota</taxon>
        <taxon>Fungi</taxon>
        <taxon>Dikarya</taxon>
        <taxon>Ascomycota</taxon>
        <taxon>Saccharomycotina</taxon>
        <taxon>Pichiomycetes</taxon>
        <taxon>Pichiales</taxon>
        <taxon>Pichiaceae</taxon>
        <taxon>Ogataea</taxon>
    </lineage>
</organism>
<reference evidence="4" key="1">
    <citation type="journal article" date="2021" name="Open Biol.">
        <title>Shared evolutionary footprints suggest mitochondrial oxidative damage underlies multiple complex I losses in fungi.</title>
        <authorList>
            <person name="Schikora-Tamarit M.A."/>
            <person name="Marcet-Houben M."/>
            <person name="Nosek J."/>
            <person name="Gabaldon T."/>
        </authorList>
    </citation>
    <scope>NUCLEOTIDE SEQUENCE</scope>
    <source>
        <strain evidence="4">CBS6075</strain>
    </source>
</reference>
<dbReference type="Proteomes" id="UP000769157">
    <property type="component" value="Unassembled WGS sequence"/>
</dbReference>
<feature type="compositionally biased region" description="Low complexity" evidence="2">
    <location>
        <begin position="680"/>
        <end position="731"/>
    </location>
</feature>
<dbReference type="InterPro" id="IPR036908">
    <property type="entry name" value="RlpA-like_sf"/>
</dbReference>
<name>A0A9P8PCM2_9ASCO</name>
<comment type="caution">
    <text evidence="4">The sequence shown here is derived from an EMBL/GenBank/DDBJ whole genome shotgun (WGS) entry which is preliminary data.</text>
</comment>
<feature type="compositionally biased region" description="Low complexity" evidence="2">
    <location>
        <begin position="644"/>
        <end position="660"/>
    </location>
</feature>
<dbReference type="InterPro" id="IPR051477">
    <property type="entry name" value="Expansin_CellWall"/>
</dbReference>
<keyword evidence="5" id="KW-1185">Reference proteome</keyword>
<dbReference type="GeneID" id="70234554"/>
<reference evidence="4" key="2">
    <citation type="submission" date="2021-01" db="EMBL/GenBank/DDBJ databases">
        <authorList>
            <person name="Schikora-Tamarit M.A."/>
        </authorList>
    </citation>
    <scope>NUCLEOTIDE SEQUENCE</scope>
    <source>
        <strain evidence="4">CBS6075</strain>
    </source>
</reference>
<evidence type="ECO:0000256" key="2">
    <source>
        <dbReference type="SAM" id="MobiDB-lite"/>
    </source>
</evidence>
<dbReference type="OrthoDB" id="3990993at2759"/>
<dbReference type="AlphaFoldDB" id="A0A9P8PCM2"/>
<feature type="domain" description="RlpA-like protein double-psi beta-barrel" evidence="3">
    <location>
        <begin position="781"/>
        <end position="829"/>
    </location>
</feature>